<dbReference type="PATRIC" id="fig|1028800.3.peg.5198"/>
<dbReference type="HOGENOM" id="CLU_060721_1_0_5"/>
<proteinExistence type="predicted"/>
<geneLocation type="plasmid" evidence="2">
    <name>II</name>
</geneLocation>
<keyword evidence="2" id="KW-1185">Reference proteome</keyword>
<dbReference type="Pfam" id="PF19799">
    <property type="entry name" value="DUF6282"/>
    <property type="match status" value="1"/>
</dbReference>
<dbReference type="GeneID" id="24260480"/>
<evidence type="ECO:0008006" key="3">
    <source>
        <dbReference type="Google" id="ProtNLM"/>
    </source>
</evidence>
<accession>A0A068SZI5</accession>
<dbReference type="InterPro" id="IPR046249">
    <property type="entry name" value="DUF6282"/>
</dbReference>
<evidence type="ECO:0000313" key="2">
    <source>
        <dbReference type="Proteomes" id="UP000028181"/>
    </source>
</evidence>
<reference evidence="2" key="1">
    <citation type="journal article" date="2014" name="BMC Genomics">
        <title>Genome sequencing of two Neorhizobium galegae strains reveals a noeT gene responsible for the unusual acetylation of the nodulation factors.</title>
        <authorList>
            <person name="Osterman J."/>
            <person name="Marsh J."/>
            <person name="Laine P.K."/>
            <person name="Zeng Z."/>
            <person name="Alatalo E."/>
            <person name="Sullivan J.T."/>
            <person name="Young J.P."/>
            <person name="Thomas-Oates J."/>
            <person name="Paulin L."/>
            <person name="Lindstrom K."/>
        </authorList>
    </citation>
    <scope>NUCLEOTIDE SEQUENCE [LARGE SCALE GENOMIC DNA]</scope>
    <source>
        <strain evidence="2">HAMBI 540</strain>
    </source>
</reference>
<dbReference type="Proteomes" id="UP000028181">
    <property type="component" value="Plasmid pHAMBI540a"/>
</dbReference>
<sequence>MTEASAATTTDRNAEIADLLVGAVDLHCHSGPAVFPRLLDHYEAMVEASAAGFSALVYKDHFYPGMAHAKLLETLYPDTGVRLYSGVALNNASGGINPHAVDHAVKLGGKIVWMPTFAAANHIDKSANETKNYPKSADPMLAPIPLSVLDENGKLTKETNEVLDVIAAGDIILSSGHLSVDELKVLYPEAKRRGVKKMMINHPTYVVGCSDDDIRELSRLGVYMEHSICMFIPNERGPARWNAAELRRLVDLAGVEMTIFGSDLGLVKMPRPVEGYRAIVNDLLDLQVPRSDIRKLVGGNAVELL</sequence>
<protein>
    <recommendedName>
        <fullName evidence="3">Amidohydrolase-related domain-containing protein</fullName>
    </recommendedName>
</protein>
<dbReference type="SUPFAM" id="SSF51556">
    <property type="entry name" value="Metallo-dependent hydrolases"/>
    <property type="match status" value="1"/>
</dbReference>
<evidence type="ECO:0000313" key="1">
    <source>
        <dbReference type="EMBL" id="CDN51254.1"/>
    </source>
</evidence>
<dbReference type="InterPro" id="IPR032466">
    <property type="entry name" value="Metal_Hydrolase"/>
</dbReference>
<organism evidence="1 2">
    <name type="scientific">Neorhizobium galegae bv. orientalis str. HAMBI 540</name>
    <dbReference type="NCBI Taxonomy" id="1028800"/>
    <lineage>
        <taxon>Bacteria</taxon>
        <taxon>Pseudomonadati</taxon>
        <taxon>Pseudomonadota</taxon>
        <taxon>Alphaproteobacteria</taxon>
        <taxon>Hyphomicrobiales</taxon>
        <taxon>Rhizobiaceae</taxon>
        <taxon>Rhizobium/Agrobacterium group</taxon>
        <taxon>Neorhizobium</taxon>
    </lineage>
</organism>
<dbReference type="KEGG" id="ngg:RG540_PA05780"/>
<dbReference type="OrthoDB" id="9789440at2"/>
<dbReference type="RefSeq" id="WP_041364645.1">
    <property type="nucleotide sequence ID" value="NZ_HG938354.1"/>
</dbReference>
<dbReference type="Gene3D" id="3.20.20.140">
    <property type="entry name" value="Metal-dependent hydrolases"/>
    <property type="match status" value="1"/>
</dbReference>
<dbReference type="AlphaFoldDB" id="A0A068SZI5"/>
<dbReference type="EMBL" id="HG938354">
    <property type="protein sequence ID" value="CDN51254.1"/>
    <property type="molecule type" value="Genomic_DNA"/>
</dbReference>
<name>A0A068SZI5_NEOGA</name>
<gene>
    <name evidence="1" type="ORF">RG540_PA05780</name>
</gene>
<dbReference type="eggNOG" id="COG2355">
    <property type="taxonomic scope" value="Bacteria"/>
</dbReference>
<keyword evidence="1" id="KW-0614">Plasmid</keyword>